<protein>
    <submittedName>
        <fullName evidence="1">Uncharacterized protein</fullName>
    </submittedName>
</protein>
<reference evidence="1" key="1">
    <citation type="submission" date="2022-03" db="EMBL/GenBank/DDBJ databases">
        <title>Proposal of a novel genus Dryocolo and two novel species.</title>
        <authorList>
            <person name="Maddock D.W."/>
            <person name="Brady C.L."/>
            <person name="Denman S."/>
            <person name="Arnold D."/>
        </authorList>
    </citation>
    <scope>NUCLEOTIDE SEQUENCE</scope>
    <source>
        <strain evidence="1">H6W4</strain>
    </source>
</reference>
<organism evidence="1 2">
    <name type="scientific">Dryocola boscaweniae</name>
    <dbReference type="NCBI Taxonomy" id="2925397"/>
    <lineage>
        <taxon>Bacteria</taxon>
        <taxon>Pseudomonadati</taxon>
        <taxon>Pseudomonadota</taxon>
        <taxon>Gammaproteobacteria</taxon>
        <taxon>Enterobacterales</taxon>
        <taxon>Enterobacteriaceae</taxon>
        <taxon>Dryocola</taxon>
    </lineage>
</organism>
<dbReference type="EMBL" id="JALHAP010000066">
    <property type="protein sequence ID" value="MCT4700502.1"/>
    <property type="molecule type" value="Genomic_DNA"/>
</dbReference>
<dbReference type="RefSeq" id="WP_271121375.1">
    <property type="nucleotide sequence ID" value="NZ_JALHAN010000053.1"/>
</dbReference>
<evidence type="ECO:0000313" key="2">
    <source>
        <dbReference type="Proteomes" id="UP001150641"/>
    </source>
</evidence>
<sequence length="62" mass="7382">MTLYHLPIHAFKQLDNIYGVNSFKDISQIAEEWEFPGTYASFHWFTGIYHPERLQTYPTLSM</sequence>
<name>A0A9X2W4M7_9ENTR</name>
<proteinExistence type="predicted"/>
<evidence type="ECO:0000313" key="1">
    <source>
        <dbReference type="EMBL" id="MCT4700502.1"/>
    </source>
</evidence>
<comment type="caution">
    <text evidence="1">The sequence shown here is derived from an EMBL/GenBank/DDBJ whole genome shotgun (WGS) entry which is preliminary data.</text>
</comment>
<dbReference type="AlphaFoldDB" id="A0A9X2W4M7"/>
<dbReference type="Proteomes" id="UP001150641">
    <property type="component" value="Unassembled WGS sequence"/>
</dbReference>
<gene>
    <name evidence="1" type="ORF">MUA00_01535</name>
</gene>
<keyword evidence="2" id="KW-1185">Reference proteome</keyword>
<accession>A0A9X2W4M7</accession>